<dbReference type="AlphaFoldDB" id="A0A6J4K8H8"/>
<reference evidence="2" key="1">
    <citation type="submission" date="2020-02" db="EMBL/GenBank/DDBJ databases">
        <authorList>
            <person name="Meier V. D."/>
        </authorList>
    </citation>
    <scope>NUCLEOTIDE SEQUENCE</scope>
    <source>
        <strain evidence="2">AVDCRST_MAG89</strain>
    </source>
</reference>
<proteinExistence type="predicted"/>
<protein>
    <submittedName>
        <fullName evidence="2">Uncharacterized protein</fullName>
    </submittedName>
</protein>
<organism evidence="2">
    <name type="scientific">uncultured Gemmatimonadota bacterium</name>
    <dbReference type="NCBI Taxonomy" id="203437"/>
    <lineage>
        <taxon>Bacteria</taxon>
        <taxon>Pseudomonadati</taxon>
        <taxon>Gemmatimonadota</taxon>
        <taxon>environmental samples</taxon>
    </lineage>
</organism>
<evidence type="ECO:0000313" key="2">
    <source>
        <dbReference type="EMBL" id="CAA9298307.1"/>
    </source>
</evidence>
<feature type="non-terminal residue" evidence="2">
    <location>
        <position position="200"/>
    </location>
</feature>
<gene>
    <name evidence="2" type="ORF">AVDCRST_MAG89-273</name>
</gene>
<feature type="compositionally biased region" description="Basic residues" evidence="1">
    <location>
        <begin position="144"/>
        <end position="160"/>
    </location>
</feature>
<dbReference type="EMBL" id="CADCTV010000063">
    <property type="protein sequence ID" value="CAA9298307.1"/>
    <property type="molecule type" value="Genomic_DNA"/>
</dbReference>
<feature type="non-terminal residue" evidence="2">
    <location>
        <position position="1"/>
    </location>
</feature>
<feature type="compositionally biased region" description="Basic residues" evidence="1">
    <location>
        <begin position="18"/>
        <end position="30"/>
    </location>
</feature>
<feature type="compositionally biased region" description="Basic and acidic residues" evidence="1">
    <location>
        <begin position="177"/>
        <end position="193"/>
    </location>
</feature>
<name>A0A6J4K8H8_9BACT</name>
<feature type="region of interest" description="Disordered" evidence="1">
    <location>
        <begin position="1"/>
        <end position="60"/>
    </location>
</feature>
<feature type="region of interest" description="Disordered" evidence="1">
    <location>
        <begin position="130"/>
        <end position="200"/>
    </location>
</feature>
<feature type="compositionally biased region" description="Basic and acidic residues" evidence="1">
    <location>
        <begin position="46"/>
        <end position="57"/>
    </location>
</feature>
<sequence>ALRSTLSRLAHAPESHRIPVRPRVHRRRPGHFAPAFGDGKARRRAAAGEHVRPHADGRAAGVPGARAVLVGKPGVRRGGGGELLCVPGLPGGPGASVPAVGAGAPRLRPGGRAVAAGALRGEPPVVLRHHPGAAADQRPSQRAGARRPRVHRRAPFRTRLRGAGAQRDSRAQPALPRRAERPHAGAVRIHDAADGPAAGV</sequence>
<evidence type="ECO:0000256" key="1">
    <source>
        <dbReference type="SAM" id="MobiDB-lite"/>
    </source>
</evidence>
<accession>A0A6J4K8H8</accession>